<keyword evidence="1" id="KW-0732">Signal</keyword>
<evidence type="ECO:0000313" key="3">
    <source>
        <dbReference type="Proteomes" id="UP000838100"/>
    </source>
</evidence>
<dbReference type="SUPFAM" id="SSF56925">
    <property type="entry name" value="OMPA-like"/>
    <property type="match status" value="1"/>
</dbReference>
<keyword evidence="3" id="KW-1185">Reference proteome</keyword>
<dbReference type="EMBL" id="CAKLPX010000001">
    <property type="protein sequence ID" value="CAH0990834.1"/>
    <property type="molecule type" value="Genomic_DNA"/>
</dbReference>
<feature type="chain" id="PRO_5046766977" evidence="1">
    <location>
        <begin position="25"/>
        <end position="226"/>
    </location>
</feature>
<dbReference type="Gene3D" id="2.40.160.20">
    <property type="match status" value="1"/>
</dbReference>
<dbReference type="InterPro" id="IPR005618">
    <property type="entry name" value="OMPW"/>
</dbReference>
<name>A0ABN8EI77_9GAMM</name>
<protein>
    <submittedName>
        <fullName evidence="2">Outer membrane protein W</fullName>
    </submittedName>
</protein>
<dbReference type="PANTHER" id="PTHR36920:SF1">
    <property type="entry name" value="OUTER MEMBRANE PROTEIN W"/>
    <property type="match status" value="1"/>
</dbReference>
<dbReference type="PANTHER" id="PTHR36920">
    <property type="match status" value="1"/>
</dbReference>
<dbReference type="Proteomes" id="UP000838100">
    <property type="component" value="Unassembled WGS sequence"/>
</dbReference>
<comment type="caution">
    <text evidence="2">The sequence shown here is derived from an EMBL/GenBank/DDBJ whole genome shotgun (WGS) entry which is preliminary data.</text>
</comment>
<sequence length="226" mass="23614">MKTQMNTLLVAAIAAVSIAPAAQALEAGDIIVRFGAATVAPNVSSGEIKLDGAAAGLGKASVNNDTQIGFSGTYMFSSKWGVEVLAATPFEHDLTFDGGAMAGADIGSVKHLPPTVSAQFYPMGDSNSPWQPYVGVGVNYTVFFSEDVDSGLDAALGNTSMDLDDSFGLAAQAGLDYYISDKWLVNASVMYADISTTATIKSDAGVVKVNADLDPWVYRLNLGYKF</sequence>
<evidence type="ECO:0000256" key="1">
    <source>
        <dbReference type="SAM" id="SignalP"/>
    </source>
</evidence>
<gene>
    <name evidence="2" type="primary">ompW</name>
    <name evidence="2" type="ORF">SIN8267_00934</name>
</gene>
<accession>A0ABN8EI77</accession>
<proteinExistence type="predicted"/>
<reference evidence="2" key="1">
    <citation type="submission" date="2021-12" db="EMBL/GenBank/DDBJ databases">
        <authorList>
            <person name="Rodrigo-Torres L."/>
            <person name="Arahal R. D."/>
            <person name="Lucena T."/>
        </authorList>
    </citation>
    <scope>NUCLEOTIDE SEQUENCE</scope>
    <source>
        <strain evidence="2">CECT 8267</strain>
    </source>
</reference>
<organism evidence="2 3">
    <name type="scientific">Sinobacterium norvegicum</name>
    <dbReference type="NCBI Taxonomy" id="1641715"/>
    <lineage>
        <taxon>Bacteria</taxon>
        <taxon>Pseudomonadati</taxon>
        <taxon>Pseudomonadota</taxon>
        <taxon>Gammaproteobacteria</taxon>
        <taxon>Cellvibrionales</taxon>
        <taxon>Spongiibacteraceae</taxon>
        <taxon>Sinobacterium</taxon>
    </lineage>
</organism>
<dbReference type="RefSeq" id="WP_237443502.1">
    <property type="nucleotide sequence ID" value="NZ_CAKLPX010000001.1"/>
</dbReference>
<dbReference type="InterPro" id="IPR011250">
    <property type="entry name" value="OMP/PagP_B-barrel"/>
</dbReference>
<dbReference type="Pfam" id="PF03922">
    <property type="entry name" value="OmpW"/>
    <property type="match status" value="1"/>
</dbReference>
<feature type="signal peptide" evidence="1">
    <location>
        <begin position="1"/>
        <end position="24"/>
    </location>
</feature>
<evidence type="ECO:0000313" key="2">
    <source>
        <dbReference type="EMBL" id="CAH0990834.1"/>
    </source>
</evidence>